<sequence>MRLKPGVPIVSLPGGAIQLGTAPPLACRLEGLTRQQRNYIHALGRAKTGTKRRRALPQEDYQQIWSLLSEANMVWHGRTRPAGTDQEWWVRQEGSAKGVQARAYLRTRIEGLDPLGAHTAVLLSKAGFLRVDPKDPTAVSDQDVGLFYRAEDVGSPRAQLVRQKIAPTATPFRGPANFAILISSPAADASRSLPYMFDGIPHLVVTVLDTSIEVGPLVMPSASPCINCVDIAKQRKDPLWANLKCMLGKTLPQRAESILTFAVGAFIVRQAADLARGRIPDTVGATWTFTTDSPIPTYQHWQVEPGCGCGASLQPSQ</sequence>
<dbReference type="EMBL" id="CP116394">
    <property type="protein sequence ID" value="WCE45504.1"/>
    <property type="molecule type" value="Genomic_DNA"/>
</dbReference>
<reference evidence="1" key="1">
    <citation type="submission" date="2023-01" db="EMBL/GenBank/DDBJ databases">
        <title>Comparative Genomic Analysis of the Clinically-Derived Winkia Strain NY0527 Provides Evidence into the Taxonomic Reassignment of Winkia neuii and Characterizes Their Virulence Traits.</title>
        <authorList>
            <person name="Cai X."/>
            <person name="Peng Y."/>
            <person name="Li M."/>
            <person name="Qiu Y."/>
            <person name="Wang Y."/>
            <person name="Xu L."/>
            <person name="Hou Q."/>
        </authorList>
    </citation>
    <scope>NUCLEOTIDE SEQUENCE</scope>
    <source>
        <strain evidence="1">NY0527</strain>
    </source>
</reference>
<dbReference type="GO" id="GO:0008641">
    <property type="term" value="F:ubiquitin-like modifier activating enzyme activity"/>
    <property type="evidence" value="ECO:0007669"/>
    <property type="project" value="InterPro"/>
</dbReference>
<dbReference type="SUPFAM" id="SSF69572">
    <property type="entry name" value="Activating enzymes of the ubiquitin-like proteins"/>
    <property type="match status" value="1"/>
</dbReference>
<evidence type="ECO:0000313" key="1">
    <source>
        <dbReference type="EMBL" id="WCE45504.1"/>
    </source>
</evidence>
<gene>
    <name evidence="1" type="ORF">PIG85_07545</name>
</gene>
<accession>A0AB38XMU8</accession>
<dbReference type="Proteomes" id="UP001211044">
    <property type="component" value="Chromosome"/>
</dbReference>
<protein>
    <recommendedName>
        <fullName evidence="3">THIF-type NAD/FAD binding fold domain-containing protein</fullName>
    </recommendedName>
</protein>
<dbReference type="RefSeq" id="WP_101485933.1">
    <property type="nucleotide sequence ID" value="NZ_CP116394.1"/>
</dbReference>
<evidence type="ECO:0000313" key="2">
    <source>
        <dbReference type="Proteomes" id="UP001211044"/>
    </source>
</evidence>
<dbReference type="InterPro" id="IPR035985">
    <property type="entry name" value="Ubiquitin-activating_enz"/>
</dbReference>
<organism evidence="1 2">
    <name type="scientific">Winkia neuii subsp. anitrata</name>
    <dbReference type="NCBI Taxonomy" id="29318"/>
    <lineage>
        <taxon>Bacteria</taxon>
        <taxon>Bacillati</taxon>
        <taxon>Actinomycetota</taxon>
        <taxon>Actinomycetes</taxon>
        <taxon>Actinomycetales</taxon>
        <taxon>Actinomycetaceae</taxon>
        <taxon>Winkia</taxon>
    </lineage>
</organism>
<name>A0AB38XMU8_9ACTO</name>
<dbReference type="KEGG" id="wne:PIG85_07545"/>
<proteinExistence type="predicted"/>
<dbReference type="AlphaFoldDB" id="A0AB38XMU8"/>
<evidence type="ECO:0008006" key="3">
    <source>
        <dbReference type="Google" id="ProtNLM"/>
    </source>
</evidence>
<dbReference type="Gene3D" id="3.40.50.720">
    <property type="entry name" value="NAD(P)-binding Rossmann-like Domain"/>
    <property type="match status" value="1"/>
</dbReference>